<keyword evidence="2" id="KW-0378">Hydrolase</keyword>
<protein>
    <submittedName>
        <fullName evidence="2">Metal-dependent hydrolase</fullName>
    </submittedName>
</protein>
<proteinExistence type="inferred from homology"/>
<sequence length="315" mass="35798">MSTKKSFKKVGTHHGRFHADEVMATAILKGMFEIELIRTRDPKILSELDIVYDVGGGEFDHHGVEKVCRDDGIPFAACGLIWRKFGRGVIQFKDPSLSEEDIESVFQYVDRVLIKGVDALDNGIRTGDGIIPTMNISSIISGFNPPWYSEKSDEEAFNEAVDTASVILENTINRRLSVLKSEEIVLRAYKSRIIPEVLILDTFCPWGETLGSVDEKEEVLFIVYPRKDDYAMQTVRDKDGKDRKYLPKSWAGKMDEELVAITGVRDSVFCHTGRFIAVARSFKGIMKMAQLAINEPQEVKEGRFFRFITRLFSRR</sequence>
<dbReference type="OrthoDB" id="183622at2"/>
<dbReference type="GO" id="GO:0016787">
    <property type="term" value="F:hydrolase activity"/>
    <property type="evidence" value="ECO:0007669"/>
    <property type="project" value="UniProtKB-KW"/>
</dbReference>
<comment type="similarity">
    <text evidence="1">Belongs to the MYG1 family.</text>
</comment>
<dbReference type="PANTHER" id="PTHR11215">
    <property type="entry name" value="METAL DEPENDENT HYDROLASE - RELATED"/>
    <property type="match status" value="1"/>
</dbReference>
<dbReference type="AlphaFoldDB" id="A0A267MC56"/>
<dbReference type="Pfam" id="PF03690">
    <property type="entry name" value="MYG1_exonuc"/>
    <property type="match status" value="1"/>
</dbReference>
<dbReference type="EMBL" id="NIBG01000034">
    <property type="protein sequence ID" value="PAB56518.1"/>
    <property type="molecule type" value="Genomic_DNA"/>
</dbReference>
<dbReference type="InterPro" id="IPR003226">
    <property type="entry name" value="MYG1_exonuclease"/>
</dbReference>
<accession>A0A267MC56</accession>
<name>A0A267MC56_9FIRM</name>
<reference evidence="2 3" key="1">
    <citation type="submission" date="2017-06" db="EMBL/GenBank/DDBJ databases">
        <title>Draft genome sequence of anaerobic fermentative bacterium Anaeromicrobium sediminis DY2726D isolated from West Pacific Ocean sediments.</title>
        <authorList>
            <person name="Zeng X."/>
        </authorList>
    </citation>
    <scope>NUCLEOTIDE SEQUENCE [LARGE SCALE GENOMIC DNA]</scope>
    <source>
        <strain evidence="2 3">DY2726D</strain>
    </source>
</reference>
<dbReference type="PANTHER" id="PTHR11215:SF1">
    <property type="entry name" value="MYG1 EXONUCLEASE"/>
    <property type="match status" value="1"/>
</dbReference>
<dbReference type="Proteomes" id="UP000216024">
    <property type="component" value="Unassembled WGS sequence"/>
</dbReference>
<evidence type="ECO:0000313" key="2">
    <source>
        <dbReference type="EMBL" id="PAB56518.1"/>
    </source>
</evidence>
<keyword evidence="3" id="KW-1185">Reference proteome</keyword>
<comment type="caution">
    <text evidence="2">The sequence shown here is derived from an EMBL/GenBank/DDBJ whole genome shotgun (WGS) entry which is preliminary data.</text>
</comment>
<evidence type="ECO:0000313" key="3">
    <source>
        <dbReference type="Proteomes" id="UP000216024"/>
    </source>
</evidence>
<evidence type="ECO:0000256" key="1">
    <source>
        <dbReference type="ARBA" id="ARBA00010105"/>
    </source>
</evidence>
<gene>
    <name evidence="2" type="ORF">CCE28_20820</name>
</gene>
<organism evidence="2 3">
    <name type="scientific">Anaeromicrobium sediminis</name>
    <dbReference type="NCBI Taxonomy" id="1478221"/>
    <lineage>
        <taxon>Bacteria</taxon>
        <taxon>Bacillati</taxon>
        <taxon>Bacillota</taxon>
        <taxon>Clostridia</taxon>
        <taxon>Peptostreptococcales</taxon>
        <taxon>Thermotaleaceae</taxon>
        <taxon>Anaeromicrobium</taxon>
    </lineage>
</organism>
<dbReference type="GO" id="GO:0005737">
    <property type="term" value="C:cytoplasm"/>
    <property type="evidence" value="ECO:0007669"/>
    <property type="project" value="TreeGrafter"/>
</dbReference>